<name>M0LKQ6_9EURY</name>
<comment type="caution">
    <text evidence="1">The sequence shown here is derived from an EMBL/GenBank/DDBJ whole genome shotgun (WGS) entry which is preliminary data.</text>
</comment>
<dbReference type="STRING" id="1227454.C446_13544"/>
<organism evidence="1 2">
    <name type="scientific">Halobiforma nitratireducens JCM 10879</name>
    <dbReference type="NCBI Taxonomy" id="1227454"/>
    <lineage>
        <taxon>Archaea</taxon>
        <taxon>Methanobacteriati</taxon>
        <taxon>Methanobacteriota</taxon>
        <taxon>Stenosarchaea group</taxon>
        <taxon>Halobacteria</taxon>
        <taxon>Halobacteriales</taxon>
        <taxon>Natrialbaceae</taxon>
        <taxon>Halobiforma</taxon>
    </lineage>
</organism>
<dbReference type="RefSeq" id="WP_006673610.1">
    <property type="nucleotide sequence ID" value="NZ_AOMA01000135.1"/>
</dbReference>
<dbReference type="eggNOG" id="arCOG13376">
    <property type="taxonomic scope" value="Archaea"/>
</dbReference>
<evidence type="ECO:0000313" key="1">
    <source>
        <dbReference type="EMBL" id="EMA34116.1"/>
    </source>
</evidence>
<keyword evidence="2" id="KW-1185">Reference proteome</keyword>
<sequence length="76" mass="7976">MSAVMSAADAEVVAECEHCGEILCRSLEAGDGLSAEDNQEIGERIARNHEHTCPASGEEWTETVTVDVAIDATGGE</sequence>
<reference evidence="1 2" key="1">
    <citation type="journal article" date="2014" name="PLoS Genet.">
        <title>Phylogenetically driven sequencing of extremely halophilic archaea reveals strategies for static and dynamic osmo-response.</title>
        <authorList>
            <person name="Becker E.A."/>
            <person name="Seitzer P.M."/>
            <person name="Tritt A."/>
            <person name="Larsen D."/>
            <person name="Krusor M."/>
            <person name="Yao A.I."/>
            <person name="Wu D."/>
            <person name="Madern D."/>
            <person name="Eisen J.A."/>
            <person name="Darling A.E."/>
            <person name="Facciotti M.T."/>
        </authorList>
    </citation>
    <scope>NUCLEOTIDE SEQUENCE [LARGE SCALE GENOMIC DNA]</scope>
    <source>
        <strain evidence="1 2">JCM 10879</strain>
    </source>
</reference>
<dbReference type="EMBL" id="AOMA01000135">
    <property type="protein sequence ID" value="EMA34116.1"/>
    <property type="molecule type" value="Genomic_DNA"/>
</dbReference>
<gene>
    <name evidence="1" type="ORF">C446_13544</name>
</gene>
<accession>M0LKQ6</accession>
<protein>
    <submittedName>
        <fullName evidence="1">Uncharacterized protein</fullName>
    </submittedName>
</protein>
<proteinExistence type="predicted"/>
<dbReference type="OrthoDB" id="175629at2157"/>
<dbReference type="AlphaFoldDB" id="M0LKQ6"/>
<evidence type="ECO:0000313" key="2">
    <source>
        <dbReference type="Proteomes" id="UP000011607"/>
    </source>
</evidence>
<dbReference type="Proteomes" id="UP000011607">
    <property type="component" value="Unassembled WGS sequence"/>
</dbReference>